<dbReference type="PANTHER" id="PTHR30461:SF23">
    <property type="entry name" value="DNA RECOMBINASE-RELATED"/>
    <property type="match status" value="1"/>
</dbReference>
<dbReference type="SUPFAM" id="SSF53041">
    <property type="entry name" value="Resolvase-like"/>
    <property type="match status" value="1"/>
</dbReference>
<proteinExistence type="predicted"/>
<dbReference type="InterPro" id="IPR038109">
    <property type="entry name" value="DNA_bind_recomb_sf"/>
</dbReference>
<dbReference type="RefSeq" id="WP_187481823.1">
    <property type="nucleotide sequence ID" value="NZ_CP060695.1"/>
</dbReference>
<dbReference type="CDD" id="cd00338">
    <property type="entry name" value="Ser_Recombinase"/>
    <property type="match status" value="1"/>
</dbReference>
<dbReference type="SMART" id="SM00857">
    <property type="entry name" value="Resolvase"/>
    <property type="match status" value="1"/>
</dbReference>
<dbReference type="EMBL" id="CP060695">
    <property type="protein sequence ID" value="QNM84903.1"/>
    <property type="molecule type" value="Genomic_DNA"/>
</dbReference>
<dbReference type="PROSITE" id="PS51737">
    <property type="entry name" value="RECOMBINASE_DNA_BIND"/>
    <property type="match status" value="1"/>
</dbReference>
<evidence type="ECO:0000259" key="3">
    <source>
        <dbReference type="PROSITE" id="PS51737"/>
    </source>
</evidence>
<dbReference type="KEGG" id="ppec:H9W90_11970"/>
<evidence type="ECO:0000313" key="4">
    <source>
        <dbReference type="EMBL" id="QNM84903.1"/>
    </source>
</evidence>
<evidence type="ECO:0000256" key="1">
    <source>
        <dbReference type="SAM" id="Coils"/>
    </source>
</evidence>
<feature type="domain" description="Resolvase/invertase-type recombinase catalytic" evidence="2">
    <location>
        <begin position="5"/>
        <end position="150"/>
    </location>
</feature>
<evidence type="ECO:0000313" key="5">
    <source>
        <dbReference type="Proteomes" id="UP000515808"/>
    </source>
</evidence>
<keyword evidence="5" id="KW-1185">Reference proteome</keyword>
<dbReference type="InterPro" id="IPR050639">
    <property type="entry name" value="SSR_resolvase"/>
</dbReference>
<dbReference type="Gene3D" id="3.40.50.1390">
    <property type="entry name" value="Resolvase, N-terminal catalytic domain"/>
    <property type="match status" value="1"/>
</dbReference>
<sequence>MNPYKYILYARKSSEDKNRQVTSIEDQIKELKRIAIELDIQIVEIISESKSAKKPGREGFNKMLQKIHQGKADGILCWKLDRLARNPIDHGNIAWMLQQGIIQRIKTHSGEYKPSDNVLMMQVEFGMATQYVRDLRTNVRRGTRLKAERGWSPSPILPIGYKHNPLYLAKESNIEIIPDTKTYKKVKQLWEMLLTRAYSVADLKRHGDAIGLKSKKGNYLTLNTYHLLFKKTFYAGIFDWKNAEGSKSFYEGKHKKMITFPQYEEAQKILGNYHRPTRCRERNYTFPFRGIMSCGECSGYVTAEKIHQVICTNCKYKFSIKTNTQCRKCKTDFYEMKKPVEIIKKYYRCSKKKNKNCSQKSIEEEQIISYAGNFAETMKIDDRFYEWAKNEVLYLDSISEKESQVKELTKRQNELIKRLDGLINMRADGQIKNDVFITKSDEINKQLLRVKSELLHERDYKNNTRKVALKNLSLARNADEAFENADLKGKKNIIRELGYNLTLKDKSLSIITPKWINYLKEYVIEISAQNPWVQPKNKVDKYSSFRDFTPLNISLLAERDVK</sequence>
<gene>
    <name evidence="4" type="ORF">H9W90_11970</name>
</gene>
<dbReference type="PANTHER" id="PTHR30461">
    <property type="entry name" value="DNA-INVERTASE FROM LAMBDOID PROPHAGE"/>
    <property type="match status" value="1"/>
</dbReference>
<accession>A0A7G9L8F4</accession>
<feature type="domain" description="Recombinase" evidence="3">
    <location>
        <begin position="158"/>
        <end position="276"/>
    </location>
</feature>
<name>A0A7G9L8F4_9FLAO</name>
<dbReference type="InterPro" id="IPR006119">
    <property type="entry name" value="Resolv_N"/>
</dbReference>
<evidence type="ECO:0000259" key="2">
    <source>
        <dbReference type="PROSITE" id="PS51736"/>
    </source>
</evidence>
<dbReference type="InterPro" id="IPR011109">
    <property type="entry name" value="DNA_bind_recombinase_dom"/>
</dbReference>
<dbReference type="PROSITE" id="PS51736">
    <property type="entry name" value="RECOMBINASES_3"/>
    <property type="match status" value="1"/>
</dbReference>
<dbReference type="Proteomes" id="UP000515808">
    <property type="component" value="Chromosome"/>
</dbReference>
<keyword evidence="1" id="KW-0175">Coiled coil</keyword>
<dbReference type="Pfam" id="PF00239">
    <property type="entry name" value="Resolvase"/>
    <property type="match status" value="1"/>
</dbReference>
<feature type="coiled-coil region" evidence="1">
    <location>
        <begin position="14"/>
        <end position="41"/>
    </location>
</feature>
<reference evidence="4 5" key="1">
    <citation type="submission" date="2020-08" db="EMBL/GenBank/DDBJ databases">
        <title>Polaribacter sp. L12M9 isolated from gut of the Korean scallop.</title>
        <authorList>
            <person name="Jeong Y.S."/>
        </authorList>
    </citation>
    <scope>NUCLEOTIDE SEQUENCE [LARGE SCALE GENOMIC DNA]</scope>
    <source>
        <strain evidence="4 5">L12M9</strain>
    </source>
</reference>
<protein>
    <submittedName>
        <fullName evidence="4">Recombinase family protein</fullName>
    </submittedName>
</protein>
<organism evidence="4 5">
    <name type="scientific">Polaribacter pectinis</name>
    <dbReference type="NCBI Taxonomy" id="2738844"/>
    <lineage>
        <taxon>Bacteria</taxon>
        <taxon>Pseudomonadati</taxon>
        <taxon>Bacteroidota</taxon>
        <taxon>Flavobacteriia</taxon>
        <taxon>Flavobacteriales</taxon>
        <taxon>Flavobacteriaceae</taxon>
    </lineage>
</organism>
<dbReference type="InterPro" id="IPR036162">
    <property type="entry name" value="Resolvase-like_N_sf"/>
</dbReference>
<dbReference type="GO" id="GO:0000150">
    <property type="term" value="F:DNA strand exchange activity"/>
    <property type="evidence" value="ECO:0007669"/>
    <property type="project" value="InterPro"/>
</dbReference>
<dbReference type="AlphaFoldDB" id="A0A7G9L8F4"/>
<dbReference type="GO" id="GO:0003677">
    <property type="term" value="F:DNA binding"/>
    <property type="evidence" value="ECO:0007669"/>
    <property type="project" value="InterPro"/>
</dbReference>
<feature type="coiled-coil region" evidence="1">
    <location>
        <begin position="398"/>
        <end position="425"/>
    </location>
</feature>
<dbReference type="Gene3D" id="3.90.1750.20">
    <property type="entry name" value="Putative Large Serine Recombinase, Chain B, Domain 2"/>
    <property type="match status" value="1"/>
</dbReference>